<sequence length="243" mass="26633">MKHEIYITGIGPGEENMMTGQAIQALEESDVIVGYPLYLKLLGDRFQGKECLSTPMRKEVDRCRMAYEKAMEGKKVCLICSGDAGVYGLASLMYELSGEYPDCKLTVIPGVTAANSGAAVLGAPLNHDFCVISLSDLLTPWEQIEKRLTAAVEGDFAIAIYNPASRKRSDYLQKACDILLKKASPERACGYVENIGREGTKVGVCSLQELRNLKANMFTTVFIGNSQSLILDGKLITKRGYRL</sequence>
<keyword evidence="8" id="KW-1185">Reference proteome</keyword>
<dbReference type="RefSeq" id="WP_221919851.1">
    <property type="nucleotide sequence ID" value="NZ_CP173660.1"/>
</dbReference>
<reference evidence="7 8" key="1">
    <citation type="journal article" date="2020" name="New Microbes New Infect">
        <title>Sellimonas caecigallum sp. nov., description and genome sequence of a new member of the Sellimonas genus isolated from the cecum of feral chicken.</title>
        <authorList>
            <person name="Wongkuna S."/>
            <person name="Ghimire S."/>
            <person name="Antony L."/>
            <person name="Chankhamhaengdecha S."/>
            <person name="Janvilisri T."/>
            <person name="Scaria J."/>
        </authorList>
    </citation>
    <scope>NUCLEOTIDE SEQUENCE [LARGE SCALE GENOMIC DNA]</scope>
    <source>
        <strain evidence="7 8">SW451</strain>
    </source>
</reference>
<name>A0ABS7L7I8_9FIRM</name>
<dbReference type="CDD" id="cd11646">
    <property type="entry name" value="Precorrin_3B_C17_MT"/>
    <property type="match status" value="1"/>
</dbReference>
<accession>A0ABS7L7I8</accession>
<evidence type="ECO:0000256" key="5">
    <source>
        <dbReference type="ARBA" id="ARBA00022691"/>
    </source>
</evidence>
<dbReference type="GO" id="GO:0032259">
    <property type="term" value="P:methylation"/>
    <property type="evidence" value="ECO:0007669"/>
    <property type="project" value="UniProtKB-KW"/>
</dbReference>
<keyword evidence="4 7" id="KW-0808">Transferase</keyword>
<dbReference type="InterPro" id="IPR000878">
    <property type="entry name" value="4pyrrol_Mease"/>
</dbReference>
<dbReference type="InterPro" id="IPR051810">
    <property type="entry name" value="Precorrin_MeTrfase"/>
</dbReference>
<dbReference type="PANTHER" id="PTHR47036:SF1">
    <property type="entry name" value="COBALT-FACTOR III C(17)-METHYLTRANSFERASE-RELATED"/>
    <property type="match status" value="1"/>
</dbReference>
<protein>
    <submittedName>
        <fullName evidence="7">Precorrin-3B C(17)-methyltransferase</fullName>
        <ecNumber evidence="7">2.1.1.131</ecNumber>
    </submittedName>
</protein>
<dbReference type="Proteomes" id="UP000779049">
    <property type="component" value="Unassembled WGS sequence"/>
</dbReference>
<dbReference type="PANTHER" id="PTHR47036">
    <property type="entry name" value="COBALT-FACTOR III C(17)-METHYLTRANSFERASE-RELATED"/>
    <property type="match status" value="1"/>
</dbReference>
<keyword evidence="5" id="KW-0949">S-adenosyl-L-methionine</keyword>
<gene>
    <name evidence="7" type="primary">cobJ</name>
    <name evidence="7" type="ORF">FLB61_08195</name>
</gene>
<evidence type="ECO:0000256" key="2">
    <source>
        <dbReference type="ARBA" id="ARBA00022573"/>
    </source>
</evidence>
<dbReference type="NCBIfam" id="TIGR01466">
    <property type="entry name" value="cobJ_cbiH"/>
    <property type="match status" value="1"/>
</dbReference>
<dbReference type="SUPFAM" id="SSF53790">
    <property type="entry name" value="Tetrapyrrole methylase"/>
    <property type="match status" value="1"/>
</dbReference>
<evidence type="ECO:0000256" key="3">
    <source>
        <dbReference type="ARBA" id="ARBA00022603"/>
    </source>
</evidence>
<evidence type="ECO:0000256" key="4">
    <source>
        <dbReference type="ARBA" id="ARBA00022679"/>
    </source>
</evidence>
<dbReference type="EC" id="2.1.1.131" evidence="7"/>
<dbReference type="InterPro" id="IPR014777">
    <property type="entry name" value="4pyrrole_Mease_sub1"/>
</dbReference>
<keyword evidence="3 7" id="KW-0489">Methyltransferase</keyword>
<dbReference type="Pfam" id="PF00590">
    <property type="entry name" value="TP_methylase"/>
    <property type="match status" value="1"/>
</dbReference>
<dbReference type="InterPro" id="IPR014776">
    <property type="entry name" value="4pyrrole_Mease_sub2"/>
</dbReference>
<proteinExistence type="predicted"/>
<evidence type="ECO:0000313" key="7">
    <source>
        <dbReference type="EMBL" id="MBY0759066.1"/>
    </source>
</evidence>
<feature type="domain" description="Tetrapyrrole methylase" evidence="6">
    <location>
        <begin position="5"/>
        <end position="210"/>
    </location>
</feature>
<dbReference type="InterPro" id="IPR006363">
    <property type="entry name" value="Cbl_synth_CobJ/CibH_dom"/>
</dbReference>
<dbReference type="Gene3D" id="3.30.950.10">
    <property type="entry name" value="Methyltransferase, Cobalt-precorrin-4 Transmethylase, Domain 2"/>
    <property type="match status" value="1"/>
</dbReference>
<dbReference type="InterPro" id="IPR035996">
    <property type="entry name" value="4pyrrol_Methylase_sf"/>
</dbReference>
<dbReference type="EMBL" id="VIRV01000010">
    <property type="protein sequence ID" value="MBY0759066.1"/>
    <property type="molecule type" value="Genomic_DNA"/>
</dbReference>
<dbReference type="Gene3D" id="3.40.1010.10">
    <property type="entry name" value="Cobalt-precorrin-4 Transmethylase, Domain 1"/>
    <property type="match status" value="1"/>
</dbReference>
<evidence type="ECO:0000313" key="8">
    <source>
        <dbReference type="Proteomes" id="UP000779049"/>
    </source>
</evidence>
<evidence type="ECO:0000256" key="1">
    <source>
        <dbReference type="ARBA" id="ARBA00004953"/>
    </source>
</evidence>
<organism evidence="7 8">
    <name type="scientific">Sellimonas caecigallum</name>
    <dbReference type="NCBI Taxonomy" id="2592333"/>
    <lineage>
        <taxon>Bacteria</taxon>
        <taxon>Bacillati</taxon>
        <taxon>Bacillota</taxon>
        <taxon>Clostridia</taxon>
        <taxon>Lachnospirales</taxon>
        <taxon>Lachnospiraceae</taxon>
        <taxon>Sellimonas</taxon>
    </lineage>
</organism>
<dbReference type="GO" id="GO:0030789">
    <property type="term" value="F:precorrin-3B C17-methyltransferase activity"/>
    <property type="evidence" value="ECO:0007669"/>
    <property type="project" value="UniProtKB-EC"/>
</dbReference>
<keyword evidence="2" id="KW-0169">Cobalamin biosynthesis</keyword>
<evidence type="ECO:0000259" key="6">
    <source>
        <dbReference type="Pfam" id="PF00590"/>
    </source>
</evidence>
<comment type="caution">
    <text evidence="7">The sequence shown here is derived from an EMBL/GenBank/DDBJ whole genome shotgun (WGS) entry which is preliminary data.</text>
</comment>
<comment type="pathway">
    <text evidence="1">Cofactor biosynthesis; adenosylcobalamin biosynthesis.</text>
</comment>